<dbReference type="AlphaFoldDB" id="A0A2G8S7Z7"/>
<proteinExistence type="predicted"/>
<reference evidence="1 2" key="1">
    <citation type="journal article" date="2015" name="Sci. Rep.">
        <title>Chromosome-level genome map provides insights into diverse defense mechanisms in the medicinal fungus Ganoderma sinense.</title>
        <authorList>
            <person name="Zhu Y."/>
            <person name="Xu J."/>
            <person name="Sun C."/>
            <person name="Zhou S."/>
            <person name="Xu H."/>
            <person name="Nelson D.R."/>
            <person name="Qian J."/>
            <person name="Song J."/>
            <person name="Luo H."/>
            <person name="Xiang L."/>
            <person name="Li Y."/>
            <person name="Xu Z."/>
            <person name="Ji A."/>
            <person name="Wang L."/>
            <person name="Lu S."/>
            <person name="Hayward A."/>
            <person name="Sun W."/>
            <person name="Li X."/>
            <person name="Schwartz D.C."/>
            <person name="Wang Y."/>
            <person name="Chen S."/>
        </authorList>
    </citation>
    <scope>NUCLEOTIDE SEQUENCE [LARGE SCALE GENOMIC DNA]</scope>
    <source>
        <strain evidence="1 2">ZZ0214-1</strain>
    </source>
</reference>
<dbReference type="Proteomes" id="UP000230002">
    <property type="component" value="Unassembled WGS sequence"/>
</dbReference>
<dbReference type="EMBL" id="AYKW01000017">
    <property type="protein sequence ID" value="PIL29899.1"/>
    <property type="molecule type" value="Genomic_DNA"/>
</dbReference>
<dbReference type="Gene3D" id="2.80.10.50">
    <property type="match status" value="1"/>
</dbReference>
<protein>
    <submittedName>
        <fullName evidence="1">Uncharacterized protein</fullName>
    </submittedName>
</protein>
<keyword evidence="2" id="KW-1185">Reference proteome</keyword>
<dbReference type="CDD" id="cd23428">
    <property type="entry name" value="beta-trefoil_Ricin_SPI"/>
    <property type="match status" value="1"/>
</dbReference>
<dbReference type="InterPro" id="IPR031755">
    <property type="entry name" value="Inhibitor_I66"/>
</dbReference>
<dbReference type="Pfam" id="PF16850">
    <property type="entry name" value="Inhibitor_I66"/>
    <property type="match status" value="1"/>
</dbReference>
<dbReference type="GO" id="GO:0004867">
    <property type="term" value="F:serine-type endopeptidase inhibitor activity"/>
    <property type="evidence" value="ECO:0007669"/>
    <property type="project" value="InterPro"/>
</dbReference>
<gene>
    <name evidence="1" type="ORF">GSI_07809</name>
</gene>
<dbReference type="STRING" id="1077348.A0A2G8S7Z7"/>
<dbReference type="OrthoDB" id="2794653at2759"/>
<organism evidence="1 2">
    <name type="scientific">Ganoderma sinense ZZ0214-1</name>
    <dbReference type="NCBI Taxonomy" id="1077348"/>
    <lineage>
        <taxon>Eukaryota</taxon>
        <taxon>Fungi</taxon>
        <taxon>Dikarya</taxon>
        <taxon>Basidiomycota</taxon>
        <taxon>Agaricomycotina</taxon>
        <taxon>Agaricomycetes</taxon>
        <taxon>Polyporales</taxon>
        <taxon>Polyporaceae</taxon>
        <taxon>Ganoderma</taxon>
    </lineage>
</organism>
<sequence>MSLESGQYIITSAFGGYGIGRRTIEDRSLMPKGIYVLPQDAESPWHVERLEDGTYKLKNKGDLVGSSIIGQLLAFLLPGGEIGATMNWTFRPDVKSGNPDAWVITEVGGHGRAWSVPDSNLHDIPHVVVKPLAVGLSEPPTFPPTEVFIFKKVDV</sequence>
<accession>A0A2G8S7Z7</accession>
<evidence type="ECO:0000313" key="2">
    <source>
        <dbReference type="Proteomes" id="UP000230002"/>
    </source>
</evidence>
<comment type="caution">
    <text evidence="1">The sequence shown here is derived from an EMBL/GenBank/DDBJ whole genome shotgun (WGS) entry which is preliminary data.</text>
</comment>
<name>A0A2G8S7Z7_9APHY</name>
<evidence type="ECO:0000313" key="1">
    <source>
        <dbReference type="EMBL" id="PIL29899.1"/>
    </source>
</evidence>